<name>A0A1V8T1A7_9PEZI</name>
<dbReference type="InParanoid" id="A0A1V8T1A7"/>
<feature type="region of interest" description="Disordered" evidence="6">
    <location>
        <begin position="142"/>
        <end position="196"/>
    </location>
</feature>
<dbReference type="EMBL" id="NAJO01000020">
    <property type="protein sequence ID" value="OQO05114.1"/>
    <property type="molecule type" value="Genomic_DNA"/>
</dbReference>
<dbReference type="Proteomes" id="UP000192596">
    <property type="component" value="Unassembled WGS sequence"/>
</dbReference>
<dbReference type="AlphaFoldDB" id="A0A1V8T1A7"/>
<keyword evidence="2" id="KW-0812">Transmembrane</keyword>
<protein>
    <submittedName>
        <fullName evidence="7">Uncharacterized protein</fullName>
    </submittedName>
</protein>
<evidence type="ECO:0000256" key="6">
    <source>
        <dbReference type="SAM" id="MobiDB-lite"/>
    </source>
</evidence>
<dbReference type="PANTHER" id="PTHR35042">
    <property type="entry name" value="ANTHRONE OXYGENASE ENCC"/>
    <property type="match status" value="1"/>
</dbReference>
<evidence type="ECO:0000313" key="8">
    <source>
        <dbReference type="Proteomes" id="UP000192596"/>
    </source>
</evidence>
<evidence type="ECO:0000256" key="4">
    <source>
        <dbReference type="ARBA" id="ARBA00023136"/>
    </source>
</evidence>
<organism evidence="7 8">
    <name type="scientific">Cryoendolithus antarcticus</name>
    <dbReference type="NCBI Taxonomy" id="1507870"/>
    <lineage>
        <taxon>Eukaryota</taxon>
        <taxon>Fungi</taxon>
        <taxon>Dikarya</taxon>
        <taxon>Ascomycota</taxon>
        <taxon>Pezizomycotina</taxon>
        <taxon>Dothideomycetes</taxon>
        <taxon>Dothideomycetidae</taxon>
        <taxon>Cladosporiales</taxon>
        <taxon>Cladosporiaceae</taxon>
        <taxon>Cryoendolithus</taxon>
    </lineage>
</organism>
<evidence type="ECO:0000256" key="2">
    <source>
        <dbReference type="ARBA" id="ARBA00022692"/>
    </source>
</evidence>
<evidence type="ECO:0000256" key="5">
    <source>
        <dbReference type="ARBA" id="ARBA00034313"/>
    </source>
</evidence>
<dbReference type="OrthoDB" id="5954308at2759"/>
<dbReference type="PANTHER" id="PTHR35042:SF1">
    <property type="entry name" value="DUF1772-DOMAIN-CONTAINING PROTEIN"/>
    <property type="match status" value="1"/>
</dbReference>
<dbReference type="GO" id="GO:0016020">
    <property type="term" value="C:membrane"/>
    <property type="evidence" value="ECO:0007669"/>
    <property type="project" value="UniProtKB-SubCell"/>
</dbReference>
<evidence type="ECO:0000313" key="7">
    <source>
        <dbReference type="EMBL" id="OQO05114.1"/>
    </source>
</evidence>
<accession>A0A1V8T1A7</accession>
<keyword evidence="8" id="KW-1185">Reference proteome</keyword>
<comment type="caution">
    <text evidence="7">The sequence shown here is derived from an EMBL/GenBank/DDBJ whole genome shotgun (WGS) entry which is preliminary data.</text>
</comment>
<sequence length="196" mass="20140">MTSLKTAIAVASSSLALTGAGGIAALSLFDIPELQSQPASRSLPQIRWLFSRGSHFFPSLAFGSGTAFLYLAYDAVPAHLTAIQGLTHAIRGITSLGTPAGRAGGLMFAGLSAFGLGPMTSIMIPTNFRLIELSKAKGGSRSEASAKKAKAAGVKGQNALDSVDGRGQAGQFADLSGPQEETAERTSKAEDEEVRG</sequence>
<evidence type="ECO:0000256" key="3">
    <source>
        <dbReference type="ARBA" id="ARBA00022989"/>
    </source>
</evidence>
<keyword evidence="4" id="KW-0472">Membrane</keyword>
<reference evidence="8" key="1">
    <citation type="submission" date="2017-03" db="EMBL/GenBank/DDBJ databases">
        <title>Genomes of endolithic fungi from Antarctica.</title>
        <authorList>
            <person name="Coleine C."/>
            <person name="Masonjones S."/>
            <person name="Stajich J.E."/>
        </authorList>
    </citation>
    <scope>NUCLEOTIDE SEQUENCE [LARGE SCALE GENOMIC DNA]</scope>
    <source>
        <strain evidence="8">CCFEE 5527</strain>
    </source>
</reference>
<feature type="compositionally biased region" description="Basic and acidic residues" evidence="6">
    <location>
        <begin position="182"/>
        <end position="196"/>
    </location>
</feature>
<comment type="similarity">
    <text evidence="5">Belongs to the anthrone oxygenase family.</text>
</comment>
<gene>
    <name evidence="7" type="ORF">B0A48_08134</name>
</gene>
<evidence type="ECO:0000256" key="1">
    <source>
        <dbReference type="ARBA" id="ARBA00004141"/>
    </source>
</evidence>
<proteinExistence type="inferred from homology"/>
<comment type="subcellular location">
    <subcellularLocation>
        <location evidence="1">Membrane</location>
        <topology evidence="1">Multi-pass membrane protein</topology>
    </subcellularLocation>
</comment>
<keyword evidence="3" id="KW-1133">Transmembrane helix</keyword>